<dbReference type="Proteomes" id="UP000605670">
    <property type="component" value="Unassembled WGS sequence"/>
</dbReference>
<keyword evidence="2" id="KW-1185">Reference proteome</keyword>
<evidence type="ECO:0000313" key="2">
    <source>
        <dbReference type="Proteomes" id="UP000605670"/>
    </source>
</evidence>
<reference evidence="1" key="1">
    <citation type="journal article" date="2014" name="Int. J. Syst. Evol. Microbiol.">
        <title>Complete genome sequence of Corynebacterium casei LMG S-19264T (=DSM 44701T), isolated from a smear-ripened cheese.</title>
        <authorList>
            <consortium name="US DOE Joint Genome Institute (JGI-PGF)"/>
            <person name="Walter F."/>
            <person name="Albersmeier A."/>
            <person name="Kalinowski J."/>
            <person name="Ruckert C."/>
        </authorList>
    </citation>
    <scope>NUCLEOTIDE SEQUENCE</scope>
    <source>
        <strain evidence="1">CGMCC 1.12160</strain>
    </source>
</reference>
<sequence length="80" mass="9132">MTGGGHAVGSQTEVEDADIQHAWRNAMRLVEYEYLGEDRLLVIGPDRHGRLLELVAVPAHAPVRIIHADRLRPKFYDYLR</sequence>
<protein>
    <submittedName>
        <fullName evidence="1">Uncharacterized protein</fullName>
    </submittedName>
</protein>
<dbReference type="AlphaFoldDB" id="A0A917BGH3"/>
<evidence type="ECO:0000313" key="1">
    <source>
        <dbReference type="EMBL" id="GGF38202.1"/>
    </source>
</evidence>
<organism evidence="1 2">
    <name type="scientific">Ornithinimicrobium tianjinense</name>
    <dbReference type="NCBI Taxonomy" id="1195761"/>
    <lineage>
        <taxon>Bacteria</taxon>
        <taxon>Bacillati</taxon>
        <taxon>Actinomycetota</taxon>
        <taxon>Actinomycetes</taxon>
        <taxon>Micrococcales</taxon>
        <taxon>Ornithinimicrobiaceae</taxon>
        <taxon>Ornithinimicrobium</taxon>
    </lineage>
</organism>
<accession>A0A917BGH3</accession>
<gene>
    <name evidence="1" type="ORF">GCM10011366_02230</name>
</gene>
<name>A0A917BGH3_9MICO</name>
<comment type="caution">
    <text evidence="1">The sequence shown here is derived from an EMBL/GenBank/DDBJ whole genome shotgun (WGS) entry which is preliminary data.</text>
</comment>
<proteinExistence type="predicted"/>
<reference evidence="1" key="2">
    <citation type="submission" date="2020-09" db="EMBL/GenBank/DDBJ databases">
        <authorList>
            <person name="Sun Q."/>
            <person name="Zhou Y."/>
        </authorList>
    </citation>
    <scope>NUCLEOTIDE SEQUENCE</scope>
    <source>
        <strain evidence="1">CGMCC 1.12160</strain>
    </source>
</reference>
<dbReference type="EMBL" id="BMEM01000001">
    <property type="protein sequence ID" value="GGF38202.1"/>
    <property type="molecule type" value="Genomic_DNA"/>
</dbReference>